<feature type="transmembrane region" description="Helical" evidence="6">
    <location>
        <begin position="1311"/>
        <end position="1330"/>
    </location>
</feature>
<dbReference type="InterPro" id="IPR057596">
    <property type="entry name" value="RDRP_core"/>
</dbReference>
<dbReference type="PANTHER" id="PTHR23079">
    <property type="entry name" value="RNA-DEPENDENT RNA POLYMERASE"/>
    <property type="match status" value="1"/>
</dbReference>
<keyword evidence="9" id="KW-1185">Reference proteome</keyword>
<evidence type="ECO:0000256" key="4">
    <source>
        <dbReference type="ARBA" id="ARBA00022989"/>
    </source>
</evidence>
<evidence type="ECO:0000256" key="3">
    <source>
        <dbReference type="ARBA" id="ARBA00022692"/>
    </source>
</evidence>
<evidence type="ECO:0000313" key="9">
    <source>
        <dbReference type="Proteomes" id="UP000653565"/>
    </source>
</evidence>
<dbReference type="OrthoDB" id="6513042at2759"/>
<comment type="caution">
    <text evidence="8">The sequence shown here is derived from an EMBL/GenBank/DDBJ whole genome shotgun (WGS) entry which is preliminary data.</text>
</comment>
<evidence type="ECO:0000256" key="5">
    <source>
        <dbReference type="ARBA" id="ARBA00023136"/>
    </source>
</evidence>
<dbReference type="EMBL" id="JAAAPX010000062">
    <property type="protein sequence ID" value="KAF4235205.1"/>
    <property type="molecule type" value="Genomic_DNA"/>
</dbReference>
<name>A0A8H4GL92_9EURO</name>
<reference evidence="8" key="2">
    <citation type="submission" date="2020-04" db="EMBL/GenBank/DDBJ databases">
        <authorList>
            <person name="Santos R.A.C."/>
            <person name="Steenwyk J.L."/>
            <person name="Rivero-Menendez O."/>
            <person name="Mead M.E."/>
            <person name="Silva L.P."/>
            <person name="Bastos R.W."/>
            <person name="Alastruey-Izquierdo A."/>
            <person name="Goldman G.H."/>
            <person name="Rokas A."/>
        </authorList>
    </citation>
    <scope>NUCLEOTIDE SEQUENCE</scope>
    <source>
        <strain evidence="8">CNM-CM6805</strain>
    </source>
</reference>
<accession>A0A8H4GL92</accession>
<comment type="subcellular location">
    <subcellularLocation>
        <location evidence="1">Membrane</location>
        <topology evidence="1">Multi-pass membrane protein</topology>
    </subcellularLocation>
</comment>
<dbReference type="Gene3D" id="1.20.1720.10">
    <property type="entry name" value="Multidrug resistance protein D"/>
    <property type="match status" value="1"/>
</dbReference>
<feature type="transmembrane region" description="Helical" evidence="6">
    <location>
        <begin position="1466"/>
        <end position="1485"/>
    </location>
</feature>
<organism evidence="8 9">
    <name type="scientific">Aspergillus fumigatiaffinis</name>
    <dbReference type="NCBI Taxonomy" id="340414"/>
    <lineage>
        <taxon>Eukaryota</taxon>
        <taxon>Fungi</taxon>
        <taxon>Dikarya</taxon>
        <taxon>Ascomycota</taxon>
        <taxon>Pezizomycotina</taxon>
        <taxon>Eurotiomycetes</taxon>
        <taxon>Eurotiomycetidae</taxon>
        <taxon>Eurotiales</taxon>
        <taxon>Aspergillaceae</taxon>
        <taxon>Aspergillus</taxon>
        <taxon>Aspergillus subgen. Fumigati</taxon>
    </lineage>
</organism>
<dbReference type="InterPro" id="IPR007855">
    <property type="entry name" value="RDRP"/>
</dbReference>
<proteinExistence type="predicted"/>
<keyword evidence="4 6" id="KW-1133">Transmembrane helix</keyword>
<feature type="transmembrane region" description="Helical" evidence="6">
    <location>
        <begin position="1529"/>
        <end position="1550"/>
    </location>
</feature>
<dbReference type="Pfam" id="PF05183">
    <property type="entry name" value="RdRP"/>
    <property type="match status" value="1"/>
</dbReference>
<keyword evidence="5 6" id="KW-0472">Membrane</keyword>
<dbReference type="GO" id="GO:0016020">
    <property type="term" value="C:membrane"/>
    <property type="evidence" value="ECO:0007669"/>
    <property type="project" value="UniProtKB-SubCell"/>
</dbReference>
<feature type="transmembrane region" description="Helical" evidence="6">
    <location>
        <begin position="1280"/>
        <end position="1305"/>
    </location>
</feature>
<gene>
    <name evidence="8" type="ORF">CNMCM6805_008275</name>
</gene>
<evidence type="ECO:0000256" key="6">
    <source>
        <dbReference type="SAM" id="Phobius"/>
    </source>
</evidence>
<evidence type="ECO:0000256" key="2">
    <source>
        <dbReference type="ARBA" id="ARBA00022448"/>
    </source>
</evidence>
<dbReference type="Pfam" id="PF25358">
    <property type="entry name" value="PH_fung_RdRP"/>
    <property type="match status" value="1"/>
</dbReference>
<dbReference type="InterPro" id="IPR057503">
    <property type="entry name" value="PH_RdRP"/>
</dbReference>
<dbReference type="InterPro" id="IPR036259">
    <property type="entry name" value="MFS_trans_sf"/>
</dbReference>
<protein>
    <recommendedName>
        <fullName evidence="7">Major facilitator superfamily (MFS) profile domain-containing protein</fullName>
    </recommendedName>
</protein>
<keyword evidence="3 6" id="KW-0812">Transmembrane</keyword>
<dbReference type="SUPFAM" id="SSF103473">
    <property type="entry name" value="MFS general substrate transporter"/>
    <property type="match status" value="1"/>
</dbReference>
<sequence>MEVFLHNLPSHLTDEGLKKQLEPSVRRLGIVDYLCEKPKRKPFGHVTFLHREDGERFILAHGQEELPQAIGTRGRPRLKSKMQLMGTEVFCARSKRPPQEFALRSLEHTAEQRTKDSVHKYEEEVSVSFELQGFSCGYCEFAGDQLAYVPEVQFQDTGIMKFKKRVIVVKLGTNRLIRIPLNTVVGLIWSRKGDLTLTLSTVPYFFSAETSVDMLMMKVYNLSIKSHVAANGAAPTRLRKCSLDQRHAEVVGQCLVYQFRVSPIDLLTAIQELKDWEITITHYDLNTRGIVSATFEEYMGLFRNQLASYARENSLPFGVLFQLQALAYNGYLLPQTVMSLAKELWKEYKANKTEGRPPISVPSIRKLFGMIPWPFPHEDPTNLEVASLMAALRQNEKDIQLGLVQGQGVLGPTQNLALIHRFSSPFFDANGNFQTYFTIIKALGDFSKITSPARCAARIGQAFSETPFAVPIEENNINIVELPDMKSKDGSRVFSDGVGSLSIDVLHKIWANIPSKKGRPTCFQIRLGGSKGMIAVDSRLSGSVIQVRPSMIKFDADMIDLEICDMATKPIPLVLNRQMIKILEDMGVAEDWFFNLQTTQLQHLRRITASARNTAVFIKRQAIGDCFGLFRLFYQAHLLQINYKKVPFLRSLVEVVVLREVRLLKHRARIPVKKGITLFGIVDETGFLQSDEVYVTFETVEGRFEPPPPPGRLLVTRSPALHNGDIQQAYQVLPPANHPLRQHRNCIVFSAKGDRDLPSQLSGGDLDGDIYNIIWDPEARPKCTFKPADYPRVEPLNIGRLVTADDMADFFIDFMRTDHLGVIATRHMILADQKDEGTSHPDCKRLAQLHSTAVDFSKTGIPVEFGELPKANNFRPDFLAPGPQTHIYAKSDIYLDRYVLQTAYDEDDDLEPPRKYYRSEKILGKLYRAVDERKIWFTEIHSETAPDEEFFWDEFIWSITRRCDAFSPMSCERWIDEATRIRLAYEDAIFSARNNYSDHPIKPLSELEVFIGSVINKSGVQTRRQRDQSQKLADEFERIASWITHQMHRHRKVEVPRTDHKTGTETLELCLACFQVAGDQNDDSTYRRRNDYGELKSFRIVAACALLAELDILEKGQKQSLVGPGEYLRRVIMQGTVGHTRGYTSIVLSERDKLLTVSIASLATFLSPVSASIYYPGIEAVARDLHVSNHTINLTVTSFKIFQGIAPLVTGSLSDQTGRRATLMISLILYVGINVGLAVQTSFLALIVLRSLQSIFSSTVAIVGTATTADVVSGAERGKYMAYTVLGATVGPALGPVVGGILTHYLGWRSAFWFLTIFAGILLLLVVTLLPETCRAVVGNGRPSIPPQYQTIFTFKQRPSPWNTLKLVWDKEAACTILFSAVIYAGYLSITTTLPFELGKHYGFNALQIGLCYLSYRGGSLTSRWTAGTLMNWNFRRFAHHVGLDIHDKKEIKLTRFPLEKARLQVALPLVYIASVFIVVYAWVLNFEVHVAVPLLMLFLVAHALSGITSTLTTLIIDCHAEQPATTTAATNFFQCLFGAGAIAAAVPLIDRINVGWTGTLLGFLMKLHALIPFLLAPLAASVPLAGVNNGVVDAYNDITPANGAIEDFATHADVTTLTANGDNTATRICDSLDSCGYGELCVNGKCVIGIYPELATRDEKTNLDTEGEPRRCNNINLWCPPHQFCYRSVCVSIGALGARADDVLHEDTRCRMNMDCPPSQSCVGGECRSRIPPVA</sequence>
<dbReference type="Proteomes" id="UP000653565">
    <property type="component" value="Unassembled WGS sequence"/>
</dbReference>
<dbReference type="FunFam" id="1.20.1250.20:FF:000172">
    <property type="entry name" value="MFS multidrug resistance transporter"/>
    <property type="match status" value="1"/>
</dbReference>
<keyword evidence="2" id="KW-0813">Transport</keyword>
<dbReference type="GO" id="GO:0030422">
    <property type="term" value="P:siRNA processing"/>
    <property type="evidence" value="ECO:0007669"/>
    <property type="project" value="TreeGrafter"/>
</dbReference>
<feature type="transmembrane region" description="Helical" evidence="6">
    <location>
        <begin position="1491"/>
        <end position="1517"/>
    </location>
</feature>
<dbReference type="InterPro" id="IPR011701">
    <property type="entry name" value="MFS"/>
</dbReference>
<dbReference type="GO" id="GO:0003723">
    <property type="term" value="F:RNA binding"/>
    <property type="evidence" value="ECO:0007669"/>
    <property type="project" value="UniProtKB-KW"/>
</dbReference>
<evidence type="ECO:0000256" key="1">
    <source>
        <dbReference type="ARBA" id="ARBA00004141"/>
    </source>
</evidence>
<feature type="domain" description="Major facilitator superfamily (MFS) profile" evidence="7">
    <location>
        <begin position="1156"/>
        <end position="1581"/>
    </location>
</feature>
<dbReference type="GO" id="GO:0031380">
    <property type="term" value="C:nuclear RNA-directed RNA polymerase complex"/>
    <property type="evidence" value="ECO:0007669"/>
    <property type="project" value="TreeGrafter"/>
</dbReference>
<dbReference type="InterPro" id="IPR020846">
    <property type="entry name" value="MFS_dom"/>
</dbReference>
<reference evidence="8" key="1">
    <citation type="journal article" date="2020" name="bioRxiv">
        <title>Genomic and phenotypic heterogeneity of clinical isolates of the human pathogens Aspergillus fumigatus, Aspergillus lentulus and Aspergillus fumigatiaffinis.</title>
        <authorList>
            <person name="dos Santos R.A.C."/>
            <person name="Steenwyk J.L."/>
            <person name="Rivero-Menendez O."/>
            <person name="Mead M.E."/>
            <person name="Silva L.P."/>
            <person name="Bastos R.W."/>
            <person name="Alastruey-Izquierdo A."/>
            <person name="Goldman G.H."/>
            <person name="Rokas A."/>
        </authorList>
    </citation>
    <scope>NUCLEOTIDE SEQUENCE</scope>
    <source>
        <strain evidence="8">CNM-CM6805</strain>
    </source>
</reference>
<evidence type="ECO:0000313" key="8">
    <source>
        <dbReference type="EMBL" id="KAF4235205.1"/>
    </source>
</evidence>
<dbReference type="Pfam" id="PF07690">
    <property type="entry name" value="MFS_1"/>
    <property type="match status" value="1"/>
</dbReference>
<feature type="transmembrane region" description="Helical" evidence="6">
    <location>
        <begin position="1227"/>
        <end position="1249"/>
    </location>
</feature>
<dbReference type="GO" id="GO:0003968">
    <property type="term" value="F:RNA-directed RNA polymerase activity"/>
    <property type="evidence" value="ECO:0007669"/>
    <property type="project" value="UniProtKB-KW"/>
</dbReference>
<dbReference type="PANTHER" id="PTHR23079:SF17">
    <property type="entry name" value="RNA-DEPENDENT RNA POLYMERASE"/>
    <property type="match status" value="1"/>
</dbReference>
<dbReference type="PROSITE" id="PS50850">
    <property type="entry name" value="MFS"/>
    <property type="match status" value="1"/>
</dbReference>
<dbReference type="GO" id="GO:0022857">
    <property type="term" value="F:transmembrane transporter activity"/>
    <property type="evidence" value="ECO:0007669"/>
    <property type="project" value="InterPro"/>
</dbReference>
<evidence type="ECO:0000259" key="7">
    <source>
        <dbReference type="PROSITE" id="PS50850"/>
    </source>
</evidence>